<keyword evidence="3" id="KW-1185">Reference proteome</keyword>
<keyword evidence="2" id="KW-0378">Hydrolase</keyword>
<proteinExistence type="predicted"/>
<organism evidence="2 3">
    <name type="scientific">Geosporobacter ferrireducens</name>
    <dbReference type="NCBI Taxonomy" id="1424294"/>
    <lineage>
        <taxon>Bacteria</taxon>
        <taxon>Bacillati</taxon>
        <taxon>Bacillota</taxon>
        <taxon>Clostridia</taxon>
        <taxon>Peptostreptococcales</taxon>
        <taxon>Thermotaleaceae</taxon>
        <taxon>Geosporobacter</taxon>
    </lineage>
</organism>
<dbReference type="SUPFAM" id="SSF144052">
    <property type="entry name" value="Thermophilic metalloprotease-like"/>
    <property type="match status" value="1"/>
</dbReference>
<dbReference type="RefSeq" id="WP_069979128.1">
    <property type="nucleotide sequence ID" value="NZ_CP017269.1"/>
</dbReference>
<dbReference type="AlphaFoldDB" id="A0A1D8GKG2"/>
<evidence type="ECO:0000313" key="3">
    <source>
        <dbReference type="Proteomes" id="UP000095743"/>
    </source>
</evidence>
<keyword evidence="2" id="KW-0031">Aminopeptidase</keyword>
<evidence type="ECO:0000256" key="1">
    <source>
        <dbReference type="ARBA" id="ARBA00022723"/>
    </source>
</evidence>
<evidence type="ECO:0000313" key="2">
    <source>
        <dbReference type="EMBL" id="AOT71371.1"/>
    </source>
</evidence>
<reference evidence="2 3" key="1">
    <citation type="submission" date="2016-09" db="EMBL/GenBank/DDBJ databases">
        <title>Genomic analysis reveals versatility of anaerobic energy metabolism of Geosporobacter ferrireducens IRF9 of phylum Firmicutes.</title>
        <authorList>
            <person name="Kim S.-J."/>
        </authorList>
    </citation>
    <scope>NUCLEOTIDE SEQUENCE [LARGE SCALE GENOMIC DNA]</scope>
    <source>
        <strain evidence="2 3">IRF9</strain>
    </source>
</reference>
<protein>
    <submittedName>
        <fullName evidence="2">Leucyl aminopeptidase</fullName>
    </submittedName>
</protein>
<accession>A0A1D8GKG2</accession>
<dbReference type="InterPro" id="IPR058739">
    <property type="entry name" value="NicX"/>
</dbReference>
<dbReference type="GO" id="GO:0004177">
    <property type="term" value="F:aminopeptidase activity"/>
    <property type="evidence" value="ECO:0007669"/>
    <property type="project" value="UniProtKB-KW"/>
</dbReference>
<dbReference type="STRING" id="1424294.Gferi_18530"/>
<dbReference type="Proteomes" id="UP000095743">
    <property type="component" value="Chromosome"/>
</dbReference>
<gene>
    <name evidence="2" type="ORF">Gferi_18530</name>
</gene>
<dbReference type="PANTHER" id="PTHR34448:SF1">
    <property type="entry name" value="BLL6088 PROTEIN"/>
    <property type="match status" value="1"/>
</dbReference>
<keyword evidence="1" id="KW-0479">Metal-binding</keyword>
<dbReference type="OrthoDB" id="9803993at2"/>
<dbReference type="Pfam" id="PF26233">
    <property type="entry name" value="NicX"/>
    <property type="match status" value="1"/>
</dbReference>
<keyword evidence="2" id="KW-0645">Protease</keyword>
<name>A0A1D8GKG2_9FIRM</name>
<dbReference type="EMBL" id="CP017269">
    <property type="protein sequence ID" value="AOT71371.1"/>
    <property type="molecule type" value="Genomic_DNA"/>
</dbReference>
<dbReference type="InterPro" id="IPR052170">
    <property type="entry name" value="M29_Exopeptidase"/>
</dbReference>
<dbReference type="GO" id="GO:0046872">
    <property type="term" value="F:metal ion binding"/>
    <property type="evidence" value="ECO:0007669"/>
    <property type="project" value="UniProtKB-KW"/>
</dbReference>
<sequence>MYEYELTLAARRIVEDMLHLKKSETFVITADTESDDKVVDAVAGAAYAVGAKPLVIKIPAPGGVGKAADPSIPVEALSAVLCRADAWVEFNNQWLLYSTPFEIAVEKNKALRYLCLVGMNRNMMVRTIGKVNQVLLSKLLNRLADMNRQVQRMKVTTPAGTDLAFEMEPSYSVICDDGNASLPGIHMLGGQISIFPKFETINGTLVFDGALSPPCGLLREPVKMQIEKGRIVEIKGGTQAGEFQSWLKAFDDPNMMCLAHCSYGLNPGAKLTGNILEDERVWGCIEWGIGYVSALDAPPGIDAKSHTDGICLNASVWLDDVQIFDKGGIIQAELKKLADELSCG</sequence>
<dbReference type="KEGG" id="gfe:Gferi_18530"/>
<dbReference type="PANTHER" id="PTHR34448">
    <property type="entry name" value="AMINOPEPTIDASE"/>
    <property type="match status" value="1"/>
</dbReference>